<dbReference type="EMBL" id="JAJNAY010000001">
    <property type="protein sequence ID" value="MCD1115606.1"/>
    <property type="molecule type" value="Genomic_DNA"/>
</dbReference>
<evidence type="ECO:0000313" key="1">
    <source>
        <dbReference type="EMBL" id="MCD1115606.1"/>
    </source>
</evidence>
<keyword evidence="2" id="KW-1185">Reference proteome</keyword>
<gene>
    <name evidence="1" type="ORF">LO744_01780</name>
</gene>
<reference evidence="1" key="1">
    <citation type="submission" date="2021-11" db="EMBL/GenBank/DDBJ databases">
        <title>Description of novel Chryseobacterium species.</title>
        <authorList>
            <person name="Saticioglu I.B."/>
            <person name="Ay H."/>
            <person name="Altun S."/>
            <person name="Duman M."/>
        </authorList>
    </citation>
    <scope>NUCLEOTIDE SEQUENCE</scope>
    <source>
        <strain evidence="1">C-17</strain>
    </source>
</reference>
<protein>
    <submittedName>
        <fullName evidence="1">Uncharacterized protein</fullName>
    </submittedName>
</protein>
<dbReference type="Proteomes" id="UP001108025">
    <property type="component" value="Unassembled WGS sequence"/>
</dbReference>
<accession>A0A9Q3V0J8</accession>
<sequence length="87" mass="10180">MEINPEYPLNSPEAIELALKYYRELPITRQIIQSRLTAKEIAELSLAFEGECDISKETIQKTDAIWLEVLKEFNPLLHQYEISRKKS</sequence>
<proteinExistence type="predicted"/>
<comment type="caution">
    <text evidence="1">The sequence shown here is derived from an EMBL/GenBank/DDBJ whole genome shotgun (WGS) entry which is preliminary data.</text>
</comment>
<dbReference type="AlphaFoldDB" id="A0A9Q3V0J8"/>
<dbReference type="RefSeq" id="WP_230666782.1">
    <property type="nucleotide sequence ID" value="NZ_JAJNAY010000001.1"/>
</dbReference>
<evidence type="ECO:0000313" key="2">
    <source>
        <dbReference type="Proteomes" id="UP001108025"/>
    </source>
</evidence>
<name>A0A9Q3V0J8_9FLAO</name>
<organism evidence="1 2">
    <name type="scientific">Chryseobacterium turcicum</name>
    <dbReference type="NCBI Taxonomy" id="2898076"/>
    <lineage>
        <taxon>Bacteria</taxon>
        <taxon>Pseudomonadati</taxon>
        <taxon>Bacteroidota</taxon>
        <taxon>Flavobacteriia</taxon>
        <taxon>Flavobacteriales</taxon>
        <taxon>Weeksellaceae</taxon>
        <taxon>Chryseobacterium group</taxon>
        <taxon>Chryseobacterium</taxon>
    </lineage>
</organism>